<evidence type="ECO:0000313" key="2">
    <source>
        <dbReference type="WBParaSite" id="Hba_05525"/>
    </source>
</evidence>
<dbReference type="WBParaSite" id="Hba_05525">
    <property type="protein sequence ID" value="Hba_05525"/>
    <property type="gene ID" value="Hba_05525"/>
</dbReference>
<dbReference type="Proteomes" id="UP000095283">
    <property type="component" value="Unplaced"/>
</dbReference>
<accession>A0A1I7WKF4</accession>
<protein>
    <submittedName>
        <fullName evidence="2">Uncharacterized protein</fullName>
    </submittedName>
</protein>
<organism evidence="1 2">
    <name type="scientific">Heterorhabditis bacteriophora</name>
    <name type="common">Entomopathogenic nematode worm</name>
    <dbReference type="NCBI Taxonomy" id="37862"/>
    <lineage>
        <taxon>Eukaryota</taxon>
        <taxon>Metazoa</taxon>
        <taxon>Ecdysozoa</taxon>
        <taxon>Nematoda</taxon>
        <taxon>Chromadorea</taxon>
        <taxon>Rhabditida</taxon>
        <taxon>Rhabditina</taxon>
        <taxon>Rhabditomorpha</taxon>
        <taxon>Strongyloidea</taxon>
        <taxon>Heterorhabditidae</taxon>
        <taxon>Heterorhabditis</taxon>
    </lineage>
</organism>
<proteinExistence type="predicted"/>
<evidence type="ECO:0000313" key="1">
    <source>
        <dbReference type="Proteomes" id="UP000095283"/>
    </source>
</evidence>
<dbReference type="AlphaFoldDB" id="A0A1I7WKF4"/>
<reference evidence="2" key="1">
    <citation type="submission" date="2016-11" db="UniProtKB">
        <authorList>
            <consortium name="WormBaseParasite"/>
        </authorList>
    </citation>
    <scope>IDENTIFICATION</scope>
</reference>
<keyword evidence="1" id="KW-1185">Reference proteome</keyword>
<sequence length="38" mass="4532">MKYVQMLYAFSTILNNEIYFIIDGNSKSLLERLTYIII</sequence>
<name>A0A1I7WKF4_HETBA</name>